<dbReference type="Proteomes" id="UP000450000">
    <property type="component" value="Unassembled WGS sequence"/>
</dbReference>
<comment type="similarity">
    <text evidence="1 5 6">Belongs to the peptidase S8 family.</text>
</comment>
<feature type="active site" description="Charge relay system" evidence="5">
    <location>
        <position position="193"/>
    </location>
</feature>
<dbReference type="GO" id="GO:0006508">
    <property type="term" value="P:proteolysis"/>
    <property type="evidence" value="ECO:0007669"/>
    <property type="project" value="UniProtKB-KW"/>
</dbReference>
<accession>A0A6N7KWN3</accession>
<dbReference type="AlphaFoldDB" id="A0A6N7KWN3"/>
<evidence type="ECO:0000256" key="5">
    <source>
        <dbReference type="PROSITE-ProRule" id="PRU01240"/>
    </source>
</evidence>
<comment type="caution">
    <text evidence="8">The sequence shown here is derived from an EMBL/GenBank/DDBJ whole genome shotgun (WGS) entry which is preliminary data.</text>
</comment>
<dbReference type="PROSITE" id="PS00136">
    <property type="entry name" value="SUBTILASE_ASP"/>
    <property type="match status" value="1"/>
</dbReference>
<feature type="domain" description="Peptidase S8/S53" evidence="7">
    <location>
        <begin position="145"/>
        <end position="434"/>
    </location>
</feature>
<evidence type="ECO:0000256" key="6">
    <source>
        <dbReference type="RuleBase" id="RU003355"/>
    </source>
</evidence>
<organism evidence="8 9">
    <name type="scientific">Streptomyces kaniharaensis</name>
    <dbReference type="NCBI Taxonomy" id="212423"/>
    <lineage>
        <taxon>Bacteria</taxon>
        <taxon>Bacillati</taxon>
        <taxon>Actinomycetota</taxon>
        <taxon>Actinomycetes</taxon>
        <taxon>Kitasatosporales</taxon>
        <taxon>Streptomycetaceae</taxon>
        <taxon>Streptomyces</taxon>
    </lineage>
</organism>
<feature type="active site" description="Charge relay system" evidence="5">
    <location>
        <position position="154"/>
    </location>
</feature>
<dbReference type="SUPFAM" id="SSF52743">
    <property type="entry name" value="Subtilisin-like"/>
    <property type="match status" value="1"/>
</dbReference>
<dbReference type="PANTHER" id="PTHR43806">
    <property type="entry name" value="PEPTIDASE S8"/>
    <property type="match status" value="1"/>
</dbReference>
<dbReference type="EMBL" id="WBOF01000001">
    <property type="protein sequence ID" value="MQS14698.1"/>
    <property type="molecule type" value="Genomic_DNA"/>
</dbReference>
<evidence type="ECO:0000259" key="7">
    <source>
        <dbReference type="Pfam" id="PF00082"/>
    </source>
</evidence>
<dbReference type="PROSITE" id="PS51892">
    <property type="entry name" value="SUBTILASE"/>
    <property type="match status" value="1"/>
</dbReference>
<sequence>MRILIQIRPVPDVTSAVIHDPEKQTAADVAGDLPGVELDESYPPVALPKPVPKADDGDPLSMHQAMTFSLEPDSASVLVRGEIADDDVASRRARLSASNPDIVGIFSDPVIETMPVCPGDGPSGTWQDVGDRLKVPELLAHGMDGAGVPIAVVDTGINADHLVTAGAEIAVDAARSWTPASASHTPGRFDVGHGTMCAFAAGIAAPQAALLDIALLRTRRRARNRMEALTSDGIVAFAYLRTILESMEQDHKALVVSSNSWGSYDPAWDFPVGDPANYSDNLSHPFNIVVGALESAGADILFAAGNCGRPCPSGKCVYSERTIVGANSHPDVLSIGGVDIQDERVGYSSQGPGRLDRHKPDICAYTHFLGSEVYGPGSADSGTSTACPVAAGVLAAIRSRFPCGTISPEAMREMVRGAANDVTGRGFTDDYGHGIVSVPGLLEKLGVQGLI</sequence>
<dbReference type="InterPro" id="IPR000209">
    <property type="entry name" value="Peptidase_S8/S53_dom"/>
</dbReference>
<dbReference type="Pfam" id="PF00082">
    <property type="entry name" value="Peptidase_S8"/>
    <property type="match status" value="1"/>
</dbReference>
<keyword evidence="2 5" id="KW-0645">Protease</keyword>
<name>A0A6N7KWN3_9ACTN</name>
<evidence type="ECO:0000313" key="8">
    <source>
        <dbReference type="EMBL" id="MQS14698.1"/>
    </source>
</evidence>
<evidence type="ECO:0000256" key="4">
    <source>
        <dbReference type="ARBA" id="ARBA00022825"/>
    </source>
</evidence>
<keyword evidence="9" id="KW-1185">Reference proteome</keyword>
<protein>
    <submittedName>
        <fullName evidence="8">S8/S53 family peptidase</fullName>
    </submittedName>
</protein>
<keyword evidence="3 5" id="KW-0378">Hydrolase</keyword>
<dbReference type="InterPro" id="IPR050131">
    <property type="entry name" value="Peptidase_S8_subtilisin-like"/>
</dbReference>
<evidence type="ECO:0000313" key="9">
    <source>
        <dbReference type="Proteomes" id="UP000450000"/>
    </source>
</evidence>
<keyword evidence="4 5" id="KW-0720">Serine protease</keyword>
<dbReference type="CDD" id="cd00306">
    <property type="entry name" value="Peptidases_S8_S53"/>
    <property type="match status" value="1"/>
</dbReference>
<proteinExistence type="inferred from homology"/>
<dbReference type="GO" id="GO:0005615">
    <property type="term" value="C:extracellular space"/>
    <property type="evidence" value="ECO:0007669"/>
    <property type="project" value="TreeGrafter"/>
</dbReference>
<dbReference type="PANTHER" id="PTHR43806:SF11">
    <property type="entry name" value="CEREVISIN-RELATED"/>
    <property type="match status" value="1"/>
</dbReference>
<dbReference type="RefSeq" id="WP_153463664.1">
    <property type="nucleotide sequence ID" value="NZ_WBOF01000001.1"/>
</dbReference>
<evidence type="ECO:0000256" key="3">
    <source>
        <dbReference type="ARBA" id="ARBA00022801"/>
    </source>
</evidence>
<dbReference type="PROSITE" id="PS00138">
    <property type="entry name" value="SUBTILASE_SER"/>
    <property type="match status" value="1"/>
</dbReference>
<dbReference type="InterPro" id="IPR015500">
    <property type="entry name" value="Peptidase_S8_subtilisin-rel"/>
</dbReference>
<evidence type="ECO:0000256" key="1">
    <source>
        <dbReference type="ARBA" id="ARBA00011073"/>
    </source>
</evidence>
<gene>
    <name evidence="8" type="ORF">F7Q99_21135</name>
</gene>
<dbReference type="GO" id="GO:0004252">
    <property type="term" value="F:serine-type endopeptidase activity"/>
    <property type="evidence" value="ECO:0007669"/>
    <property type="project" value="UniProtKB-UniRule"/>
</dbReference>
<feature type="active site" description="Charge relay system" evidence="5">
    <location>
        <position position="384"/>
    </location>
</feature>
<dbReference type="InterPro" id="IPR023828">
    <property type="entry name" value="Peptidase_S8_Ser-AS"/>
</dbReference>
<evidence type="ECO:0000256" key="2">
    <source>
        <dbReference type="ARBA" id="ARBA00022670"/>
    </source>
</evidence>
<reference evidence="8 9" key="1">
    <citation type="submission" date="2019-09" db="EMBL/GenBank/DDBJ databases">
        <title>Genome Sequences of Streptomyces kaniharaensis ATCC 21070.</title>
        <authorList>
            <person name="Zhu W."/>
            <person name="De Crecy-Lagard V."/>
            <person name="Richards N.G."/>
        </authorList>
    </citation>
    <scope>NUCLEOTIDE SEQUENCE [LARGE SCALE GENOMIC DNA]</scope>
    <source>
        <strain evidence="8 9">SF-557</strain>
    </source>
</reference>
<dbReference type="Gene3D" id="3.40.50.200">
    <property type="entry name" value="Peptidase S8/S53 domain"/>
    <property type="match status" value="1"/>
</dbReference>
<dbReference type="InterPro" id="IPR036852">
    <property type="entry name" value="Peptidase_S8/S53_dom_sf"/>
</dbReference>
<dbReference type="PRINTS" id="PR00723">
    <property type="entry name" value="SUBTILISIN"/>
</dbReference>
<dbReference type="InterPro" id="IPR023827">
    <property type="entry name" value="Peptidase_S8_Asp-AS"/>
</dbReference>
<dbReference type="OrthoDB" id="3496386at2"/>